<dbReference type="RefSeq" id="WP_334444649.1">
    <property type="nucleotide sequence ID" value="NZ_JAZHRV010000001.1"/>
</dbReference>
<evidence type="ECO:0000313" key="2">
    <source>
        <dbReference type="Proteomes" id="UP001364224"/>
    </source>
</evidence>
<evidence type="ECO:0000313" key="1">
    <source>
        <dbReference type="EMBL" id="MEH2558984.1"/>
    </source>
</evidence>
<dbReference type="Proteomes" id="UP001364224">
    <property type="component" value="Unassembled WGS sequence"/>
</dbReference>
<proteinExistence type="predicted"/>
<accession>A0ABU8BLI1</accession>
<sequence length="75" mass="8259">MAIYRLLENSSLGLGPKEVNGIIAAYEQTLHTLCVKDRDDPLTEMIAKKIIRIAQTGVHDAAQLSALAIKELEVR</sequence>
<protein>
    <submittedName>
        <fullName evidence="1">Uncharacterized protein</fullName>
    </submittedName>
</protein>
<name>A0ABU8BLI1_9BRAD</name>
<comment type="caution">
    <text evidence="1">The sequence shown here is derived from an EMBL/GenBank/DDBJ whole genome shotgun (WGS) entry which is preliminary data.</text>
</comment>
<reference evidence="1 2" key="1">
    <citation type="submission" date="2024-02" db="EMBL/GenBank/DDBJ databases">
        <title>Adaptive strategies in a cosmopolitan and abundant soil bacterium.</title>
        <authorList>
            <person name="Carini P."/>
        </authorList>
    </citation>
    <scope>NUCLEOTIDE SEQUENCE [LARGE SCALE GENOMIC DNA]</scope>
    <source>
        <strain evidence="1 2">AZCC 1608</strain>
    </source>
</reference>
<dbReference type="EMBL" id="JAZHRV010000001">
    <property type="protein sequence ID" value="MEH2558984.1"/>
    <property type="molecule type" value="Genomic_DNA"/>
</dbReference>
<gene>
    <name evidence="1" type="ORF">V1286_006513</name>
</gene>
<organism evidence="1 2">
    <name type="scientific">Bradyrhizobium algeriense</name>
    <dbReference type="NCBI Taxonomy" id="634784"/>
    <lineage>
        <taxon>Bacteria</taxon>
        <taxon>Pseudomonadati</taxon>
        <taxon>Pseudomonadota</taxon>
        <taxon>Alphaproteobacteria</taxon>
        <taxon>Hyphomicrobiales</taxon>
        <taxon>Nitrobacteraceae</taxon>
        <taxon>Bradyrhizobium</taxon>
    </lineage>
</organism>
<keyword evidence="2" id="KW-1185">Reference proteome</keyword>